<dbReference type="PANTHER" id="PTHR13256">
    <property type="entry name" value="N-ACETYLTRANSFERASE 9"/>
    <property type="match status" value="1"/>
</dbReference>
<dbReference type="GO" id="GO:0008080">
    <property type="term" value="F:N-acetyltransferase activity"/>
    <property type="evidence" value="ECO:0007669"/>
    <property type="project" value="InterPro"/>
</dbReference>
<name>A0A2A9NK07_9AGAR</name>
<dbReference type="Gene3D" id="3.40.630.30">
    <property type="match status" value="1"/>
</dbReference>
<dbReference type="InterPro" id="IPR039135">
    <property type="entry name" value="NAT9-like"/>
</dbReference>
<organism evidence="5 6">
    <name type="scientific">Amanita thiersii Skay4041</name>
    <dbReference type="NCBI Taxonomy" id="703135"/>
    <lineage>
        <taxon>Eukaryota</taxon>
        <taxon>Fungi</taxon>
        <taxon>Dikarya</taxon>
        <taxon>Basidiomycota</taxon>
        <taxon>Agaricomycotina</taxon>
        <taxon>Agaricomycetes</taxon>
        <taxon>Agaricomycetidae</taxon>
        <taxon>Agaricales</taxon>
        <taxon>Pluteineae</taxon>
        <taxon>Amanitaceae</taxon>
        <taxon>Amanita</taxon>
    </lineage>
</organism>
<evidence type="ECO:0000256" key="2">
    <source>
        <dbReference type="ARBA" id="ARBA00022679"/>
    </source>
</evidence>
<evidence type="ECO:0000313" key="5">
    <source>
        <dbReference type="EMBL" id="PFH48042.1"/>
    </source>
</evidence>
<evidence type="ECO:0000256" key="3">
    <source>
        <dbReference type="ARBA" id="ARBA00023315"/>
    </source>
</evidence>
<dbReference type="SUPFAM" id="SSF55729">
    <property type="entry name" value="Acyl-CoA N-acyltransferases (Nat)"/>
    <property type="match status" value="1"/>
</dbReference>
<evidence type="ECO:0000259" key="4">
    <source>
        <dbReference type="Pfam" id="PF13302"/>
    </source>
</evidence>
<gene>
    <name evidence="5" type="ORF">AMATHDRAFT_76923</name>
</gene>
<feature type="domain" description="N-acetyltransferase" evidence="4">
    <location>
        <begin position="14"/>
        <end position="204"/>
    </location>
</feature>
<evidence type="ECO:0000256" key="1">
    <source>
        <dbReference type="ARBA" id="ARBA00009342"/>
    </source>
</evidence>
<keyword evidence="2" id="KW-0808">Transferase</keyword>
<protein>
    <recommendedName>
        <fullName evidence="4">N-acetyltransferase domain-containing protein</fullName>
    </recommendedName>
</protein>
<dbReference type="InterPro" id="IPR016181">
    <property type="entry name" value="Acyl_CoA_acyltransferase"/>
</dbReference>
<keyword evidence="3" id="KW-0012">Acyltransferase</keyword>
<reference evidence="5 6" key="1">
    <citation type="submission" date="2014-02" db="EMBL/GenBank/DDBJ databases">
        <title>Transposable element dynamics among asymbiotic and ectomycorrhizal Amanita fungi.</title>
        <authorList>
            <consortium name="DOE Joint Genome Institute"/>
            <person name="Hess J."/>
            <person name="Skrede I."/>
            <person name="Wolfe B."/>
            <person name="LaButti K."/>
            <person name="Ohm R.A."/>
            <person name="Grigoriev I.V."/>
            <person name="Pringle A."/>
        </authorList>
    </citation>
    <scope>NUCLEOTIDE SEQUENCE [LARGE SCALE GENOMIC DNA]</scope>
    <source>
        <strain evidence="5 6">SKay4041</strain>
    </source>
</reference>
<dbReference type="PANTHER" id="PTHR13256:SF16">
    <property type="entry name" value="ALPHA_BETA-TUBULIN-N-ACETYLTRANSFERASE 9"/>
    <property type="match status" value="1"/>
</dbReference>
<dbReference type="InterPro" id="IPR000182">
    <property type="entry name" value="GNAT_dom"/>
</dbReference>
<proteinExistence type="inferred from homology"/>
<evidence type="ECO:0000313" key="6">
    <source>
        <dbReference type="Proteomes" id="UP000242287"/>
    </source>
</evidence>
<comment type="similarity">
    <text evidence="1">Belongs to the acetyltransferase family. GNAT subfamily.</text>
</comment>
<dbReference type="EMBL" id="KZ302079">
    <property type="protein sequence ID" value="PFH48042.1"/>
    <property type="molecule type" value="Genomic_DNA"/>
</dbReference>
<dbReference type="AlphaFoldDB" id="A0A2A9NK07"/>
<accession>A0A2A9NK07</accession>
<dbReference type="STRING" id="703135.A0A2A9NK07"/>
<dbReference type="Pfam" id="PF13302">
    <property type="entry name" value="Acetyltransf_3"/>
    <property type="match status" value="1"/>
</dbReference>
<keyword evidence="6" id="KW-1185">Reference proteome</keyword>
<dbReference type="Proteomes" id="UP000242287">
    <property type="component" value="Unassembled WGS sequence"/>
</dbReference>
<dbReference type="OrthoDB" id="5043642at2759"/>
<sequence>MKVTEGTVLVGDKVLLVPYRPEHVPKYHAWMLDEELRRLTASEPLSLEEEYEMQRKWQVDEDKLTFIILAKSDGSEVSLASGDEMVMPSDPRLAALPMVGDVNMFLSGTRPPPPQIQEAVDGDEEDFSAEVEIMIAEPDYRRRGLAYEALQLMLSYATGTPELFKTQLLQRSESPLCIPARHLLTRITESNMASIKLFEKLGFEITKRVAVFGEVEMRWRGMY</sequence>